<evidence type="ECO:0000256" key="1">
    <source>
        <dbReference type="ARBA" id="ARBA00004123"/>
    </source>
</evidence>
<dbReference type="GO" id="GO:0000387">
    <property type="term" value="P:spliceosomal snRNP assembly"/>
    <property type="evidence" value="ECO:0007669"/>
    <property type="project" value="UniProtKB-UniRule"/>
</dbReference>
<keyword evidence="5 9" id="KW-0694">RNA-binding</keyword>
<dbReference type="GO" id="GO:0000243">
    <property type="term" value="C:commitment complex"/>
    <property type="evidence" value="ECO:0007669"/>
    <property type="project" value="UniProtKB-UniRule"/>
</dbReference>
<dbReference type="PROSITE" id="PS50171">
    <property type="entry name" value="ZF_MATRIN"/>
    <property type="match status" value="1"/>
</dbReference>
<feature type="compositionally biased region" description="Pro residues" evidence="10">
    <location>
        <begin position="259"/>
        <end position="274"/>
    </location>
</feature>
<evidence type="ECO:0000256" key="5">
    <source>
        <dbReference type="ARBA" id="ARBA00022884"/>
    </source>
</evidence>
<reference evidence="13" key="1">
    <citation type="submission" date="2016-11" db="UniProtKB">
        <authorList>
            <consortium name="WormBaseParasite"/>
        </authorList>
    </citation>
    <scope>IDENTIFICATION</scope>
</reference>
<dbReference type="Gene3D" id="3.30.160.60">
    <property type="entry name" value="Classic Zinc Finger"/>
    <property type="match status" value="1"/>
</dbReference>
<keyword evidence="2 9" id="KW-0479">Metal-binding</keyword>
<feature type="domain" description="Matrin-type" evidence="11">
    <location>
        <begin position="135"/>
        <end position="167"/>
    </location>
</feature>
<feature type="compositionally biased region" description="Pro residues" evidence="10">
    <location>
        <begin position="197"/>
        <end position="209"/>
    </location>
</feature>
<keyword evidence="7 9" id="KW-0687">Ribonucleoprotein</keyword>
<dbReference type="InterPro" id="IPR003604">
    <property type="entry name" value="Matrin/U1-like-C_Znf_C2H2"/>
</dbReference>
<proteinExistence type="inferred from homology"/>
<protein>
    <recommendedName>
        <fullName evidence="9">U1 small nuclear ribonucleoprotein C</fullName>
        <shortName evidence="9">U1 snRNP C</shortName>
        <shortName evidence="9">U1-C</shortName>
        <shortName evidence="9">U1C</shortName>
    </recommendedName>
</protein>
<comment type="function">
    <text evidence="9">Component of the spliceosomal U1 snRNP, which is essential for recognition of the pre-mRNA 5' splice-site and the subsequent assembly of the spliceosome. U1-C is directly involved in initial 5' splice-site recognition for both constitutive and regulated alternative splicing. The interaction with the 5' splice-site seems to precede base-pairing between the pre-mRNA and the U1 snRNA. Stimulates commitment or early (E) complex formation by stabilizing the base pairing of the 5' end of the U1 snRNA and the 5' splice-site region.</text>
</comment>
<evidence type="ECO:0000259" key="11">
    <source>
        <dbReference type="PROSITE" id="PS50171"/>
    </source>
</evidence>
<comment type="subunit">
    <text evidence="9">U1 snRNP is composed of the 7 core Sm proteins B/B', D1, D2, D3, E, F and G that assemble in a heptameric protein ring on the Sm site of the small nuclear RNA to form the core snRNP, and at least 3 U1 snRNP-specific proteins U1-70K, U1-A and U1-C. U1-C interacts with U1 snRNA and the 5' splice-site region of the pre-mRNA.</text>
</comment>
<dbReference type="InterPro" id="IPR000690">
    <property type="entry name" value="Matrin/U1-C_Znf_C2H2"/>
</dbReference>
<dbReference type="InterPro" id="IPR017340">
    <property type="entry name" value="U1_snRNP-C"/>
</dbReference>
<keyword evidence="4 9" id="KW-0862">Zinc</keyword>
<dbReference type="GO" id="GO:0005685">
    <property type="term" value="C:U1 snRNP"/>
    <property type="evidence" value="ECO:0007669"/>
    <property type="project" value="UniProtKB-UniRule"/>
</dbReference>
<comment type="subcellular location">
    <subcellularLocation>
        <location evidence="1 9">Nucleus</location>
    </subcellularLocation>
</comment>
<comment type="similarity">
    <text evidence="9">Belongs to the U1 small nuclear ribonucleoprotein C family.</text>
</comment>
<dbReference type="GO" id="GO:0071004">
    <property type="term" value="C:U2-type prespliceosome"/>
    <property type="evidence" value="ECO:0007669"/>
    <property type="project" value="UniProtKB-UniRule"/>
</dbReference>
<comment type="subunit">
    <text evidence="8">Component of the U1 snRNP. The U1 snRNP is composed of the U1 snRNA and the 7 core Sm proteins SNRPB, SNRPD1, SNRPD2, SNRPD3, SNRPE, SNRPF and SNRPG that assemble in a heptameric protein ring on the Sm site of the small nuclear RNA to form the core snRNP, and at least 3 U1 snRNP-specific proteins SNRNP70/U1-70K, SNRPA/U1-A and SNRPC/U1-C. SNRPC/U1-C interacts with U1 snRNA and the 5' splice-site region of the pre-mRNA. Interacts (via N-terminus) with TIA1 (via C-terminus); thereby promoting spliceosomal U1 snRNP recruitment to 5' splice sites.</text>
</comment>
<dbReference type="Proteomes" id="UP000095280">
    <property type="component" value="Unplaced"/>
</dbReference>
<evidence type="ECO:0000256" key="4">
    <source>
        <dbReference type="ARBA" id="ARBA00022833"/>
    </source>
</evidence>
<dbReference type="WBParaSite" id="maker-uti_cns_0011977-snap-gene-0.5-mRNA-1">
    <property type="protein sequence ID" value="maker-uti_cns_0011977-snap-gene-0.5-mRNA-1"/>
    <property type="gene ID" value="maker-uti_cns_0011977-snap-gene-0.5"/>
</dbReference>
<evidence type="ECO:0000256" key="10">
    <source>
        <dbReference type="SAM" id="MobiDB-lite"/>
    </source>
</evidence>
<organism evidence="12 13">
    <name type="scientific">Macrostomum lignano</name>
    <dbReference type="NCBI Taxonomy" id="282301"/>
    <lineage>
        <taxon>Eukaryota</taxon>
        <taxon>Metazoa</taxon>
        <taxon>Spiralia</taxon>
        <taxon>Lophotrochozoa</taxon>
        <taxon>Platyhelminthes</taxon>
        <taxon>Rhabditophora</taxon>
        <taxon>Macrostomorpha</taxon>
        <taxon>Macrostomida</taxon>
        <taxon>Macrostomidae</taxon>
        <taxon>Macrostomum</taxon>
    </lineage>
</organism>
<evidence type="ECO:0000256" key="6">
    <source>
        <dbReference type="ARBA" id="ARBA00023242"/>
    </source>
</evidence>
<name>A0A1I8IEV0_9PLAT</name>
<dbReference type="InterPro" id="IPR036236">
    <property type="entry name" value="Znf_C2H2_sf"/>
</dbReference>
<dbReference type="SUPFAM" id="SSF57667">
    <property type="entry name" value="beta-beta-alpha zinc fingers"/>
    <property type="match status" value="1"/>
</dbReference>
<evidence type="ECO:0000256" key="9">
    <source>
        <dbReference type="HAMAP-Rule" id="MF_03153"/>
    </source>
</evidence>
<dbReference type="Pfam" id="PF06220">
    <property type="entry name" value="zf-U1"/>
    <property type="match status" value="1"/>
</dbReference>
<keyword evidence="6 9" id="KW-0539">Nucleus</keyword>
<evidence type="ECO:0000313" key="13">
    <source>
        <dbReference type="WBParaSite" id="maker-uti_cns_0011977-snap-gene-0.5-mRNA-1"/>
    </source>
</evidence>
<sequence length="316" mass="33800">CPAWQAERLAGHAIRLQARLDGALELAQFAGDRLAEAHWQLGRLIVGNWRRLAGAGDLLEPASDADNAVSLRLRARAFGRVLARCARLVDACSRKRDRSLQLLARLRRLLADNAAADASGEVEVDWLQLAAMPKFYCDYCDTFLTHDSRSVRKTHCSGRHHRDAVRMYYQKWLEEQVQKLVDNTTAAFKSGAARPGRGPPMSMPPPPPTSAGFHQAPPSLPPPPMPLGSRGGPPAGAMIPPPVSLGHHQQPPHHHPYGAGPPPGFRGGPPPPPSGVAGGGLGGIGGHRMPPMLGPPRGFPPRHGPMGGGLPPHGMR</sequence>
<dbReference type="AlphaFoldDB" id="A0A1I8IEV0"/>
<evidence type="ECO:0000256" key="8">
    <source>
        <dbReference type="ARBA" id="ARBA00046357"/>
    </source>
</evidence>
<dbReference type="InterPro" id="IPR013085">
    <property type="entry name" value="U1-CZ_Znf_C2H2"/>
</dbReference>
<feature type="region of interest" description="Disordered" evidence="10">
    <location>
        <begin position="189"/>
        <end position="316"/>
    </location>
</feature>
<dbReference type="PANTHER" id="PTHR31148:SF1">
    <property type="entry name" value="U1 SMALL NUCLEAR RIBONUCLEOPROTEIN C"/>
    <property type="match status" value="1"/>
</dbReference>
<feature type="compositionally biased region" description="Gly residues" evidence="10">
    <location>
        <begin position="276"/>
        <end position="286"/>
    </location>
</feature>
<evidence type="ECO:0000313" key="12">
    <source>
        <dbReference type="Proteomes" id="UP000095280"/>
    </source>
</evidence>
<keyword evidence="3 9" id="KW-0863">Zinc-finger</keyword>
<dbReference type="PANTHER" id="PTHR31148">
    <property type="entry name" value="U1 SMALL NUCLEAR RIBONUCLEOPROTEIN C"/>
    <property type="match status" value="1"/>
</dbReference>
<dbReference type="GO" id="GO:0003729">
    <property type="term" value="F:mRNA binding"/>
    <property type="evidence" value="ECO:0007669"/>
    <property type="project" value="UniProtKB-UniRule"/>
</dbReference>
<keyword evidence="12" id="KW-1185">Reference proteome</keyword>
<dbReference type="FunFam" id="3.30.160.60:FF:000059">
    <property type="entry name" value="U1 small nuclear ribonucleoprotein C"/>
    <property type="match status" value="1"/>
</dbReference>
<dbReference type="GO" id="GO:0030627">
    <property type="term" value="F:pre-mRNA 5'-splice site binding"/>
    <property type="evidence" value="ECO:0007669"/>
    <property type="project" value="InterPro"/>
</dbReference>
<evidence type="ECO:0000256" key="2">
    <source>
        <dbReference type="ARBA" id="ARBA00022723"/>
    </source>
</evidence>
<dbReference type="SMART" id="SM00451">
    <property type="entry name" value="ZnF_U1"/>
    <property type="match status" value="1"/>
</dbReference>
<feature type="compositionally biased region" description="Gly residues" evidence="10">
    <location>
        <begin position="305"/>
        <end position="316"/>
    </location>
</feature>
<evidence type="ECO:0000256" key="7">
    <source>
        <dbReference type="ARBA" id="ARBA00023274"/>
    </source>
</evidence>
<dbReference type="GO" id="GO:0030619">
    <property type="term" value="F:U1 snRNA binding"/>
    <property type="evidence" value="ECO:0007669"/>
    <property type="project" value="UniProtKB-UniRule"/>
</dbReference>
<dbReference type="GO" id="GO:0000395">
    <property type="term" value="P:mRNA 5'-splice site recognition"/>
    <property type="evidence" value="ECO:0007669"/>
    <property type="project" value="UniProtKB-UniRule"/>
</dbReference>
<feature type="compositionally biased region" description="Pro residues" evidence="10">
    <location>
        <begin position="292"/>
        <end position="303"/>
    </location>
</feature>
<dbReference type="GO" id="GO:0008270">
    <property type="term" value="F:zinc ion binding"/>
    <property type="evidence" value="ECO:0007669"/>
    <property type="project" value="UniProtKB-UniRule"/>
</dbReference>
<dbReference type="HAMAP" id="MF_03153">
    <property type="entry name" value="U1_C"/>
    <property type="match status" value="1"/>
</dbReference>
<accession>A0A1I8IEV0</accession>
<evidence type="ECO:0000256" key="3">
    <source>
        <dbReference type="ARBA" id="ARBA00022771"/>
    </source>
</evidence>